<accession>A0A1M6Q952</accession>
<keyword evidence="1" id="KW-0472">Membrane</keyword>
<feature type="transmembrane region" description="Helical" evidence="1">
    <location>
        <begin position="26"/>
        <end position="48"/>
    </location>
</feature>
<evidence type="ECO:0000256" key="1">
    <source>
        <dbReference type="SAM" id="Phobius"/>
    </source>
</evidence>
<reference evidence="2 3" key="1">
    <citation type="submission" date="2016-11" db="EMBL/GenBank/DDBJ databases">
        <authorList>
            <person name="Jaros S."/>
            <person name="Januszkiewicz K."/>
            <person name="Wedrychowicz H."/>
        </authorList>
    </citation>
    <scope>NUCLEOTIDE SEQUENCE [LARGE SCALE GENOMIC DNA]</scope>
    <source>
        <strain evidence="2 3">DSM 15212</strain>
    </source>
</reference>
<name>A0A1M6Q952_PARC5</name>
<proteinExistence type="predicted"/>
<dbReference type="EMBL" id="FRAG01000031">
    <property type="protein sequence ID" value="SHK16613.1"/>
    <property type="molecule type" value="Genomic_DNA"/>
</dbReference>
<gene>
    <name evidence="2" type="ORF">SAMN02745912_02478</name>
</gene>
<evidence type="ECO:0000313" key="2">
    <source>
        <dbReference type="EMBL" id="SHK16613.1"/>
    </source>
</evidence>
<evidence type="ECO:0000313" key="3">
    <source>
        <dbReference type="Proteomes" id="UP000184465"/>
    </source>
</evidence>
<keyword evidence="1" id="KW-1133">Transmembrane helix</keyword>
<sequence>MRNFTLISFCLLGTMLIIIGNKKQKTVLKNCGIVILTIFSLPYILTILQMI</sequence>
<protein>
    <submittedName>
        <fullName evidence="2">Uncharacterized protein</fullName>
    </submittedName>
</protein>
<dbReference type="AlphaFoldDB" id="A0A1M6Q952"/>
<dbReference type="Proteomes" id="UP000184465">
    <property type="component" value="Unassembled WGS sequence"/>
</dbReference>
<keyword evidence="3" id="KW-1185">Reference proteome</keyword>
<keyword evidence="1" id="KW-0812">Transmembrane</keyword>
<organism evidence="2 3">
    <name type="scientific">Paramaledivibacter caminithermalis (strain DSM 15212 / CIP 107654 / DViRD3)</name>
    <name type="common">Clostridium caminithermale</name>
    <dbReference type="NCBI Taxonomy" id="1121301"/>
    <lineage>
        <taxon>Bacteria</taxon>
        <taxon>Bacillati</taxon>
        <taxon>Bacillota</taxon>
        <taxon>Clostridia</taxon>
        <taxon>Peptostreptococcales</taxon>
        <taxon>Caminicellaceae</taxon>
        <taxon>Paramaledivibacter</taxon>
    </lineage>
</organism>